<dbReference type="AlphaFoldDB" id="A0A1H9NT00"/>
<dbReference type="GO" id="GO:0004180">
    <property type="term" value="F:carboxypeptidase activity"/>
    <property type="evidence" value="ECO:0007669"/>
    <property type="project" value="UniProtKB-KW"/>
</dbReference>
<organism evidence="3 4">
    <name type="scientific">Lentzea albida</name>
    <dbReference type="NCBI Taxonomy" id="65499"/>
    <lineage>
        <taxon>Bacteria</taxon>
        <taxon>Bacillati</taxon>
        <taxon>Actinomycetota</taxon>
        <taxon>Actinomycetes</taxon>
        <taxon>Pseudonocardiales</taxon>
        <taxon>Pseudonocardiaceae</taxon>
        <taxon>Lentzea</taxon>
    </lineage>
</organism>
<evidence type="ECO:0000256" key="1">
    <source>
        <dbReference type="SAM" id="SignalP"/>
    </source>
</evidence>
<dbReference type="EMBL" id="FOFV01000008">
    <property type="protein sequence ID" value="SER39042.1"/>
    <property type="molecule type" value="Genomic_DNA"/>
</dbReference>
<name>A0A1H9NT00_9PSEU</name>
<reference evidence="4" key="1">
    <citation type="submission" date="2016-10" db="EMBL/GenBank/DDBJ databases">
        <authorList>
            <person name="Varghese N."/>
            <person name="Submissions S."/>
        </authorList>
    </citation>
    <scope>NUCLEOTIDE SEQUENCE [LARGE SCALE GENOMIC DNA]</scope>
    <source>
        <strain evidence="4">DSM 44437</strain>
    </source>
</reference>
<gene>
    <name evidence="3" type="ORF">SAMN04488000_108314</name>
</gene>
<dbReference type="Proteomes" id="UP000199503">
    <property type="component" value="Unassembled WGS sequence"/>
</dbReference>
<evidence type="ECO:0000313" key="3">
    <source>
        <dbReference type="EMBL" id="SER39042.1"/>
    </source>
</evidence>
<keyword evidence="3" id="KW-0645">Protease</keyword>
<dbReference type="PANTHER" id="PTHR46825:SF7">
    <property type="entry name" value="D-ALANYL-D-ALANINE CARBOXYPEPTIDASE"/>
    <property type="match status" value="1"/>
</dbReference>
<protein>
    <submittedName>
        <fullName evidence="3">D-alanyl-D-alanine carboxypeptidase</fullName>
    </submittedName>
</protein>
<dbReference type="SUPFAM" id="SSF56601">
    <property type="entry name" value="beta-lactamase/transpeptidase-like"/>
    <property type="match status" value="1"/>
</dbReference>
<feature type="signal peptide" evidence="1">
    <location>
        <begin position="1"/>
        <end position="23"/>
    </location>
</feature>
<dbReference type="Pfam" id="PF00144">
    <property type="entry name" value="Beta-lactamase"/>
    <property type="match status" value="1"/>
</dbReference>
<dbReference type="InterPro" id="IPR050491">
    <property type="entry name" value="AmpC-like"/>
</dbReference>
<accession>A0A1H9NT00</accession>
<proteinExistence type="predicted"/>
<dbReference type="PANTHER" id="PTHR46825">
    <property type="entry name" value="D-ALANYL-D-ALANINE-CARBOXYPEPTIDASE/ENDOPEPTIDASE AMPH"/>
    <property type="match status" value="1"/>
</dbReference>
<dbReference type="InterPro" id="IPR012338">
    <property type="entry name" value="Beta-lactam/transpept-like"/>
</dbReference>
<keyword evidence="1" id="KW-0732">Signal</keyword>
<evidence type="ECO:0000313" key="4">
    <source>
        <dbReference type="Proteomes" id="UP000199503"/>
    </source>
</evidence>
<keyword evidence="3" id="KW-0378">Hydrolase</keyword>
<dbReference type="Gene3D" id="3.40.710.10">
    <property type="entry name" value="DD-peptidase/beta-lactamase superfamily"/>
    <property type="match status" value="1"/>
</dbReference>
<feature type="chain" id="PRO_5011772364" evidence="1">
    <location>
        <begin position="24"/>
        <end position="374"/>
    </location>
</feature>
<keyword evidence="3" id="KW-0121">Carboxypeptidase</keyword>
<dbReference type="InterPro" id="IPR001466">
    <property type="entry name" value="Beta-lactam-related"/>
</dbReference>
<dbReference type="RefSeq" id="WP_089918877.1">
    <property type="nucleotide sequence ID" value="NZ_FOFV01000008.1"/>
</dbReference>
<keyword evidence="4" id="KW-1185">Reference proteome</keyword>
<feature type="domain" description="Beta-lactamase-related" evidence="2">
    <location>
        <begin position="39"/>
        <end position="352"/>
    </location>
</feature>
<dbReference type="OrthoDB" id="503788at2"/>
<sequence length="374" mass="39812">MKKTLVGVLAAAMLFTGAGTVMAAPAGNVQKQLDGLTKEHGFPAALGTTTETNGRATAYTSGTAELGKRTPVPKNGQVRAGSNTKAFVAVAVMQLVAEKKVELDKPINHYLPGAVKDDRITVRQLLNHTSGLANYTGYLGLEKFEEVRHRYFEPRELLDVGNANPVTNEPGEKFKYSNTNYVLLGLLVQKVTGRPVAEVVENRVIKKAGLKDTYWPGVGDETIRGKHPKGYSKTGNGIEDVTEMDPSWGWAAGQIISTTKDLNSFYRALLKGELVPQAQVQEMQKTVDTAGEMWPGARYGLGIASSPLSCGGVSWGHGGDIHGFETRGGVTESGRAFTIAVTALPGTFQDTPEEAGKAHDAVLATVDAALCGAK</sequence>
<evidence type="ECO:0000259" key="2">
    <source>
        <dbReference type="Pfam" id="PF00144"/>
    </source>
</evidence>
<dbReference type="STRING" id="65499.SAMN04488000_108314"/>